<dbReference type="PROSITE" id="PS51371">
    <property type="entry name" value="CBS"/>
    <property type="match status" value="2"/>
</dbReference>
<dbReference type="Pfam" id="PF00571">
    <property type="entry name" value="CBS"/>
    <property type="match status" value="2"/>
</dbReference>
<feature type="domain" description="CBS" evidence="4">
    <location>
        <begin position="7"/>
        <end position="64"/>
    </location>
</feature>
<accession>A0AAE6TKB6</accession>
<dbReference type="EMBL" id="CP023691">
    <property type="protein sequence ID" value="QEV50494.1"/>
    <property type="molecule type" value="Genomic_DNA"/>
</dbReference>
<dbReference type="SUPFAM" id="SSF54631">
    <property type="entry name" value="CBS-domain pair"/>
    <property type="match status" value="1"/>
</dbReference>
<dbReference type="CDD" id="cd04586">
    <property type="entry name" value="CBS_pair_BON_assoc"/>
    <property type="match status" value="1"/>
</dbReference>
<keyword evidence="7" id="KW-1185">Reference proteome</keyword>
<keyword evidence="2 3" id="KW-0129">CBS domain</keyword>
<dbReference type="InterPro" id="IPR048574">
    <property type="entry name" value="RUBY_RBDX"/>
</dbReference>
<feature type="domain" description="CBS" evidence="4">
    <location>
        <begin position="65"/>
        <end position="120"/>
    </location>
</feature>
<dbReference type="KEGG" id="spla:CP981_01320"/>
<comment type="cofactor">
    <cofactor evidence="1">
        <name>Fe(3+)</name>
        <dbReference type="ChEBI" id="CHEBI:29034"/>
    </cofactor>
</comment>
<protein>
    <submittedName>
        <fullName evidence="6">CBS domain-containing protein</fullName>
    </submittedName>
    <submittedName>
        <fullName evidence="5">Hypoxic response protein 1</fullName>
    </submittedName>
</protein>
<name>A0AAE6TKB6_STRPT</name>
<dbReference type="Pfam" id="PF21349">
    <property type="entry name" value="RUBY_RBDX"/>
    <property type="match status" value="1"/>
</dbReference>
<dbReference type="InterPro" id="IPR051257">
    <property type="entry name" value="Diverse_CBS-Domain"/>
</dbReference>
<proteinExistence type="predicted"/>
<dbReference type="SUPFAM" id="SSF57802">
    <property type="entry name" value="Rubredoxin-like"/>
    <property type="match status" value="1"/>
</dbReference>
<sequence>MNVKEIMTAPVVTVTENTPVPEIAAVLHDRRISAVPVLDAAGAVVGLVSEYDLLGRPGGTAAQVMTRTVISVTEDTDVDDVRHLLVERRIRRVPVLAGGRLVGIISRSDIVALLTTEWACQVCGETAQGDRPPERCPKCHASADRFAVQEAPPGS</sequence>
<dbReference type="Proteomes" id="UP000194225">
    <property type="component" value="Unassembled WGS sequence"/>
</dbReference>
<evidence type="ECO:0000256" key="2">
    <source>
        <dbReference type="ARBA" id="ARBA00023122"/>
    </source>
</evidence>
<dbReference type="Gene3D" id="3.10.580.10">
    <property type="entry name" value="CBS-domain"/>
    <property type="match status" value="2"/>
</dbReference>
<evidence type="ECO:0000313" key="6">
    <source>
        <dbReference type="EMBL" id="QEV50494.1"/>
    </source>
</evidence>
<dbReference type="SMART" id="SM00116">
    <property type="entry name" value="CBS"/>
    <property type="match status" value="2"/>
</dbReference>
<dbReference type="InterPro" id="IPR046342">
    <property type="entry name" value="CBS_dom_sf"/>
</dbReference>
<evidence type="ECO:0000313" key="7">
    <source>
        <dbReference type="Proteomes" id="UP000194225"/>
    </source>
</evidence>
<reference evidence="6 8" key="2">
    <citation type="submission" date="2017-09" db="EMBL/GenBank/DDBJ databases">
        <authorList>
            <person name="Lee N."/>
            <person name="Cho B.-K."/>
        </authorList>
    </citation>
    <scope>NUCLEOTIDE SEQUENCE [LARGE SCALE GENOMIC DNA]</scope>
    <source>
        <strain evidence="6 8">ATCC 23948</strain>
    </source>
</reference>
<evidence type="ECO:0000313" key="8">
    <source>
        <dbReference type="Proteomes" id="UP000325458"/>
    </source>
</evidence>
<dbReference type="Gene3D" id="2.20.28.10">
    <property type="match status" value="1"/>
</dbReference>
<evidence type="ECO:0000256" key="1">
    <source>
        <dbReference type="ARBA" id="ARBA00001965"/>
    </source>
</evidence>
<evidence type="ECO:0000256" key="3">
    <source>
        <dbReference type="PROSITE-ProRule" id="PRU00703"/>
    </source>
</evidence>
<evidence type="ECO:0000313" key="5">
    <source>
        <dbReference type="EMBL" id="OSY41671.1"/>
    </source>
</evidence>
<dbReference type="AlphaFoldDB" id="A0AAE6TKB6"/>
<dbReference type="Proteomes" id="UP000325458">
    <property type="component" value="Chromosome"/>
</dbReference>
<dbReference type="PANTHER" id="PTHR43080:SF2">
    <property type="entry name" value="CBS DOMAIN-CONTAINING PROTEIN"/>
    <property type="match status" value="1"/>
</dbReference>
<dbReference type="EMBL" id="MIGA01000039">
    <property type="protein sequence ID" value="OSY41671.1"/>
    <property type="molecule type" value="Genomic_DNA"/>
</dbReference>
<organism evidence="6 8">
    <name type="scientific">Streptomyces platensis</name>
    <dbReference type="NCBI Taxonomy" id="58346"/>
    <lineage>
        <taxon>Bacteria</taxon>
        <taxon>Bacillati</taxon>
        <taxon>Actinomycetota</taxon>
        <taxon>Actinomycetes</taxon>
        <taxon>Kitasatosporales</taxon>
        <taxon>Streptomycetaceae</taxon>
        <taxon>Streptomyces</taxon>
    </lineage>
</organism>
<dbReference type="PANTHER" id="PTHR43080">
    <property type="entry name" value="CBS DOMAIN-CONTAINING PROTEIN CBSX3, MITOCHONDRIAL"/>
    <property type="match status" value="1"/>
</dbReference>
<reference evidence="5 7" key="1">
    <citation type="submission" date="2016-09" db="EMBL/GenBank/DDBJ databases">
        <title>Streptomyces platensis DSM40041, a candidate organism with high potential of specific P450 cytochromes.</title>
        <authorList>
            <person name="Grumaz C."/>
            <person name="Vainshtein Y."/>
            <person name="Kirstahler P."/>
            <person name="Sohn K."/>
        </authorList>
    </citation>
    <scope>NUCLEOTIDE SEQUENCE [LARGE SCALE GENOMIC DNA]</scope>
    <source>
        <strain evidence="5 7">DSM 40041</strain>
    </source>
</reference>
<dbReference type="InterPro" id="IPR000644">
    <property type="entry name" value="CBS_dom"/>
</dbReference>
<gene>
    <name evidence="5" type="primary">hrp1_4</name>
    <name evidence="5" type="ORF">BG653_05034</name>
    <name evidence="6" type="ORF">CP981_01320</name>
</gene>
<evidence type="ECO:0000259" key="4">
    <source>
        <dbReference type="PROSITE" id="PS51371"/>
    </source>
</evidence>